<proteinExistence type="predicted"/>
<accession>A0ABU6SBZ6</accession>
<evidence type="ECO:0000313" key="2">
    <source>
        <dbReference type="EMBL" id="MED6133877.1"/>
    </source>
</evidence>
<evidence type="ECO:0000313" key="3">
    <source>
        <dbReference type="Proteomes" id="UP001341840"/>
    </source>
</evidence>
<name>A0ABU6SBZ6_9FABA</name>
<reference evidence="2 3" key="1">
    <citation type="journal article" date="2023" name="Plants (Basel)">
        <title>Bridging the Gap: Combining Genomics and Transcriptomics Approaches to Understand Stylosanthes scabra, an Orphan Legume from the Brazilian Caatinga.</title>
        <authorList>
            <person name="Ferreira-Neto J.R.C."/>
            <person name="da Silva M.D."/>
            <person name="Binneck E."/>
            <person name="de Melo N.F."/>
            <person name="da Silva R.H."/>
            <person name="de Melo A.L.T.M."/>
            <person name="Pandolfi V."/>
            <person name="Bustamante F.O."/>
            <person name="Brasileiro-Vidal A.C."/>
            <person name="Benko-Iseppon A.M."/>
        </authorList>
    </citation>
    <scope>NUCLEOTIDE SEQUENCE [LARGE SCALE GENOMIC DNA]</scope>
    <source>
        <tissue evidence="2">Leaves</tissue>
    </source>
</reference>
<protein>
    <submittedName>
        <fullName evidence="2">Uncharacterized protein</fullName>
    </submittedName>
</protein>
<dbReference type="EMBL" id="JASCZI010060557">
    <property type="protein sequence ID" value="MED6133877.1"/>
    <property type="molecule type" value="Genomic_DNA"/>
</dbReference>
<gene>
    <name evidence="2" type="ORF">PIB30_032340</name>
</gene>
<feature type="region of interest" description="Disordered" evidence="1">
    <location>
        <begin position="30"/>
        <end position="75"/>
    </location>
</feature>
<keyword evidence="3" id="KW-1185">Reference proteome</keyword>
<feature type="compositionally biased region" description="Basic and acidic residues" evidence="1">
    <location>
        <begin position="64"/>
        <end position="75"/>
    </location>
</feature>
<evidence type="ECO:0000256" key="1">
    <source>
        <dbReference type="SAM" id="MobiDB-lite"/>
    </source>
</evidence>
<dbReference type="Proteomes" id="UP001341840">
    <property type="component" value="Unassembled WGS sequence"/>
</dbReference>
<comment type="caution">
    <text evidence="2">The sequence shown here is derived from an EMBL/GenBank/DDBJ whole genome shotgun (WGS) entry which is preliminary data.</text>
</comment>
<feature type="compositionally biased region" description="Basic and acidic residues" evidence="1">
    <location>
        <begin position="30"/>
        <end position="47"/>
    </location>
</feature>
<organism evidence="2 3">
    <name type="scientific">Stylosanthes scabra</name>
    <dbReference type="NCBI Taxonomy" id="79078"/>
    <lineage>
        <taxon>Eukaryota</taxon>
        <taxon>Viridiplantae</taxon>
        <taxon>Streptophyta</taxon>
        <taxon>Embryophyta</taxon>
        <taxon>Tracheophyta</taxon>
        <taxon>Spermatophyta</taxon>
        <taxon>Magnoliopsida</taxon>
        <taxon>eudicotyledons</taxon>
        <taxon>Gunneridae</taxon>
        <taxon>Pentapetalae</taxon>
        <taxon>rosids</taxon>
        <taxon>fabids</taxon>
        <taxon>Fabales</taxon>
        <taxon>Fabaceae</taxon>
        <taxon>Papilionoideae</taxon>
        <taxon>50 kb inversion clade</taxon>
        <taxon>dalbergioids sensu lato</taxon>
        <taxon>Dalbergieae</taxon>
        <taxon>Pterocarpus clade</taxon>
        <taxon>Stylosanthes</taxon>
    </lineage>
</organism>
<sequence>MSEDGEVETWRTSVLIMCFMFVQYHPADRVKRQAPRKADIRRREPRMGRGGQQRSLGGEDTDDEAKFCRQEGLKW</sequence>